<feature type="domain" description="ABC transporter" evidence="5">
    <location>
        <begin position="12"/>
        <end position="247"/>
    </location>
</feature>
<dbReference type="InterPro" id="IPR027417">
    <property type="entry name" value="P-loop_NTPase"/>
</dbReference>
<dbReference type="SUPFAM" id="SSF52540">
    <property type="entry name" value="P-loop containing nucleoside triphosphate hydrolases"/>
    <property type="match status" value="1"/>
</dbReference>
<proteinExistence type="inferred from homology"/>
<gene>
    <name evidence="6" type="ORF">GCM10007977_084350</name>
</gene>
<dbReference type="InterPro" id="IPR003439">
    <property type="entry name" value="ABC_transporter-like_ATP-bd"/>
</dbReference>
<dbReference type="InterPro" id="IPR017871">
    <property type="entry name" value="ABC_transporter-like_CS"/>
</dbReference>
<dbReference type="AlphaFoldDB" id="A0A917X5B0"/>
<dbReference type="GO" id="GO:0016887">
    <property type="term" value="F:ATP hydrolysis activity"/>
    <property type="evidence" value="ECO:0007669"/>
    <property type="project" value="InterPro"/>
</dbReference>
<dbReference type="CDD" id="cd03257">
    <property type="entry name" value="ABC_NikE_OppD_transporters"/>
    <property type="match status" value="1"/>
</dbReference>
<organism evidence="6 7">
    <name type="scientific">Dactylosporangium sucinum</name>
    <dbReference type="NCBI Taxonomy" id="1424081"/>
    <lineage>
        <taxon>Bacteria</taxon>
        <taxon>Bacillati</taxon>
        <taxon>Actinomycetota</taxon>
        <taxon>Actinomycetes</taxon>
        <taxon>Micromonosporales</taxon>
        <taxon>Micromonosporaceae</taxon>
        <taxon>Dactylosporangium</taxon>
    </lineage>
</organism>
<sequence length="262" mass="27943">MPAATEHPGPVVQAEHVSVRYGSRRHPHDALRDVSFQVRQGETLAVIGESGAGKSTLTRVVAGLEQPTGGQVRINGRIPVVRSGVISPVQIVFQNPLLALNPHCSVGASVAEPLRALPRRARAERVAALVDAVGLNPRRAGERPGAFSGGQLQRLVLARALAAEPQVLICDEATSALDVSVQAQIVNLILDLQATQNYACLFVTHDLAAARVVADQVMVLRQGRCLELAPAGQFFRQPSSDYARSLLTLSGNRPAHAHEEIL</sequence>
<keyword evidence="3" id="KW-0547">Nucleotide-binding</keyword>
<evidence type="ECO:0000313" key="6">
    <source>
        <dbReference type="EMBL" id="GGM69754.1"/>
    </source>
</evidence>
<name>A0A917X5B0_9ACTN</name>
<evidence type="ECO:0000256" key="3">
    <source>
        <dbReference type="ARBA" id="ARBA00022741"/>
    </source>
</evidence>
<dbReference type="InterPro" id="IPR050319">
    <property type="entry name" value="ABC_transp_ATP-bind"/>
</dbReference>
<keyword evidence="4" id="KW-0067">ATP-binding</keyword>
<dbReference type="GO" id="GO:0005524">
    <property type="term" value="F:ATP binding"/>
    <property type="evidence" value="ECO:0007669"/>
    <property type="project" value="UniProtKB-KW"/>
</dbReference>
<evidence type="ECO:0000313" key="7">
    <source>
        <dbReference type="Proteomes" id="UP000642070"/>
    </source>
</evidence>
<dbReference type="GO" id="GO:0055085">
    <property type="term" value="P:transmembrane transport"/>
    <property type="evidence" value="ECO:0007669"/>
    <property type="project" value="UniProtKB-ARBA"/>
</dbReference>
<dbReference type="InterPro" id="IPR003593">
    <property type="entry name" value="AAA+_ATPase"/>
</dbReference>
<keyword evidence="2" id="KW-0813">Transport</keyword>
<keyword evidence="7" id="KW-1185">Reference proteome</keyword>
<evidence type="ECO:0000256" key="1">
    <source>
        <dbReference type="ARBA" id="ARBA00005417"/>
    </source>
</evidence>
<dbReference type="EMBL" id="BMPI01000059">
    <property type="protein sequence ID" value="GGM69754.1"/>
    <property type="molecule type" value="Genomic_DNA"/>
</dbReference>
<comment type="similarity">
    <text evidence="1">Belongs to the ABC transporter superfamily.</text>
</comment>
<evidence type="ECO:0000256" key="2">
    <source>
        <dbReference type="ARBA" id="ARBA00022448"/>
    </source>
</evidence>
<dbReference type="PANTHER" id="PTHR43776">
    <property type="entry name" value="TRANSPORT ATP-BINDING PROTEIN"/>
    <property type="match status" value="1"/>
</dbReference>
<dbReference type="RefSeq" id="WP_190255679.1">
    <property type="nucleotide sequence ID" value="NZ_BMPI01000059.1"/>
</dbReference>
<dbReference type="Proteomes" id="UP000642070">
    <property type="component" value="Unassembled WGS sequence"/>
</dbReference>
<reference evidence="6" key="1">
    <citation type="journal article" date="2014" name="Int. J. Syst. Evol. Microbiol.">
        <title>Complete genome sequence of Corynebacterium casei LMG S-19264T (=DSM 44701T), isolated from a smear-ripened cheese.</title>
        <authorList>
            <consortium name="US DOE Joint Genome Institute (JGI-PGF)"/>
            <person name="Walter F."/>
            <person name="Albersmeier A."/>
            <person name="Kalinowski J."/>
            <person name="Ruckert C."/>
        </authorList>
    </citation>
    <scope>NUCLEOTIDE SEQUENCE</scope>
    <source>
        <strain evidence="6">JCM 19831</strain>
    </source>
</reference>
<protein>
    <recommendedName>
        <fullName evidence="5">ABC transporter domain-containing protein</fullName>
    </recommendedName>
</protein>
<evidence type="ECO:0000259" key="5">
    <source>
        <dbReference type="PROSITE" id="PS50893"/>
    </source>
</evidence>
<reference evidence="6" key="2">
    <citation type="submission" date="2020-09" db="EMBL/GenBank/DDBJ databases">
        <authorList>
            <person name="Sun Q."/>
            <person name="Ohkuma M."/>
        </authorList>
    </citation>
    <scope>NUCLEOTIDE SEQUENCE</scope>
    <source>
        <strain evidence="6">JCM 19831</strain>
    </source>
</reference>
<dbReference type="SMART" id="SM00382">
    <property type="entry name" value="AAA"/>
    <property type="match status" value="1"/>
</dbReference>
<dbReference type="Pfam" id="PF00005">
    <property type="entry name" value="ABC_tran"/>
    <property type="match status" value="1"/>
</dbReference>
<accession>A0A917X5B0</accession>
<dbReference type="PANTHER" id="PTHR43776:SF7">
    <property type="entry name" value="D,D-DIPEPTIDE TRANSPORT ATP-BINDING PROTEIN DDPF-RELATED"/>
    <property type="match status" value="1"/>
</dbReference>
<dbReference type="PROSITE" id="PS50893">
    <property type="entry name" value="ABC_TRANSPORTER_2"/>
    <property type="match status" value="1"/>
</dbReference>
<dbReference type="Gene3D" id="3.40.50.300">
    <property type="entry name" value="P-loop containing nucleotide triphosphate hydrolases"/>
    <property type="match status" value="1"/>
</dbReference>
<comment type="caution">
    <text evidence="6">The sequence shown here is derived from an EMBL/GenBank/DDBJ whole genome shotgun (WGS) entry which is preliminary data.</text>
</comment>
<evidence type="ECO:0000256" key="4">
    <source>
        <dbReference type="ARBA" id="ARBA00022840"/>
    </source>
</evidence>
<dbReference type="PROSITE" id="PS00211">
    <property type="entry name" value="ABC_TRANSPORTER_1"/>
    <property type="match status" value="1"/>
</dbReference>